<evidence type="ECO:0000256" key="3">
    <source>
        <dbReference type="ARBA" id="ARBA00022840"/>
    </source>
</evidence>
<dbReference type="PANTHER" id="PTHR45900:SF6">
    <property type="entry name" value="DNA REPAIR PROTEIN RECA HOMOLOG 3, MITOCHONDRIAL-RELATED"/>
    <property type="match status" value="1"/>
</dbReference>
<keyword evidence="5" id="KW-0233">DNA recombination</keyword>
<dbReference type="PROSITE" id="PS50163">
    <property type="entry name" value="RECA_3"/>
    <property type="match status" value="1"/>
</dbReference>
<organism evidence="8">
    <name type="scientific">Hirondellea gigas</name>
    <dbReference type="NCBI Taxonomy" id="1518452"/>
    <lineage>
        <taxon>Eukaryota</taxon>
        <taxon>Metazoa</taxon>
        <taxon>Ecdysozoa</taxon>
        <taxon>Arthropoda</taxon>
        <taxon>Crustacea</taxon>
        <taxon>Multicrustacea</taxon>
        <taxon>Malacostraca</taxon>
        <taxon>Eumalacostraca</taxon>
        <taxon>Peracarida</taxon>
        <taxon>Amphipoda</taxon>
        <taxon>Amphilochidea</taxon>
        <taxon>Lysianassida</taxon>
        <taxon>Lysianassidira</taxon>
        <taxon>Lysianassoidea</taxon>
        <taxon>Lysianassidae</taxon>
        <taxon>Hirondellea</taxon>
    </lineage>
</organism>
<dbReference type="GO" id="GO:0005524">
    <property type="term" value="F:ATP binding"/>
    <property type="evidence" value="ECO:0007669"/>
    <property type="project" value="UniProtKB-KW"/>
</dbReference>
<dbReference type="EMBL" id="IACT01008486">
    <property type="protein sequence ID" value="LAC27598.1"/>
    <property type="molecule type" value="mRNA"/>
</dbReference>
<dbReference type="SUPFAM" id="SSF52540">
    <property type="entry name" value="P-loop containing nucleoside triphosphate hydrolases"/>
    <property type="match status" value="1"/>
</dbReference>
<keyword evidence="2" id="KW-0547">Nucleotide-binding</keyword>
<dbReference type="InterPro" id="IPR027417">
    <property type="entry name" value="P-loop_NTPase"/>
</dbReference>
<dbReference type="Pfam" id="PF21096">
    <property type="entry name" value="RecA_C"/>
    <property type="match status" value="1"/>
</dbReference>
<dbReference type="InterPro" id="IPR023400">
    <property type="entry name" value="RecA_C_sf"/>
</dbReference>
<dbReference type="PANTHER" id="PTHR45900">
    <property type="entry name" value="RECA"/>
    <property type="match status" value="1"/>
</dbReference>
<dbReference type="GO" id="GO:0006281">
    <property type="term" value="P:DNA repair"/>
    <property type="evidence" value="ECO:0007669"/>
    <property type="project" value="InterPro"/>
</dbReference>
<dbReference type="InterPro" id="IPR049261">
    <property type="entry name" value="RecA-like_C"/>
</dbReference>
<dbReference type="GO" id="GO:0003697">
    <property type="term" value="F:single-stranded DNA binding"/>
    <property type="evidence" value="ECO:0007669"/>
    <property type="project" value="InterPro"/>
</dbReference>
<name>A0A6A7G8N8_9CRUS</name>
<dbReference type="PRINTS" id="PR00142">
    <property type="entry name" value="RECA"/>
</dbReference>
<dbReference type="GO" id="GO:0008094">
    <property type="term" value="F:ATP-dependent activity, acting on DNA"/>
    <property type="evidence" value="ECO:0007669"/>
    <property type="project" value="InterPro"/>
</dbReference>
<proteinExistence type="evidence at transcript level"/>
<dbReference type="PROSITE" id="PS00321">
    <property type="entry name" value="RECA_1"/>
    <property type="match status" value="1"/>
</dbReference>
<feature type="compositionally biased region" description="Basic and acidic residues" evidence="6">
    <location>
        <begin position="225"/>
        <end position="236"/>
    </location>
</feature>
<evidence type="ECO:0000313" key="8">
    <source>
        <dbReference type="EMBL" id="LAC27598.1"/>
    </source>
</evidence>
<evidence type="ECO:0000256" key="1">
    <source>
        <dbReference type="ARBA" id="ARBA00009391"/>
    </source>
</evidence>
<dbReference type="GO" id="GO:0006310">
    <property type="term" value="P:DNA recombination"/>
    <property type="evidence" value="ECO:0007669"/>
    <property type="project" value="UniProtKB-KW"/>
</dbReference>
<dbReference type="Pfam" id="PF00154">
    <property type="entry name" value="RecA_N"/>
    <property type="match status" value="1"/>
</dbReference>
<accession>A0A6A7G8N8</accession>
<evidence type="ECO:0000256" key="6">
    <source>
        <dbReference type="SAM" id="MobiDB-lite"/>
    </source>
</evidence>
<evidence type="ECO:0000256" key="5">
    <source>
        <dbReference type="ARBA" id="ARBA00023172"/>
    </source>
</evidence>
<evidence type="ECO:0000259" key="7">
    <source>
        <dbReference type="PROSITE" id="PS50163"/>
    </source>
</evidence>
<keyword evidence="3" id="KW-0067">ATP-binding</keyword>
<feature type="domain" description="RecA family profile 2" evidence="7">
    <location>
        <begin position="95"/>
        <end position="168"/>
    </location>
</feature>
<feature type="compositionally biased region" description="Acidic residues" evidence="6">
    <location>
        <begin position="237"/>
        <end position="248"/>
    </location>
</feature>
<dbReference type="SUPFAM" id="SSF54752">
    <property type="entry name" value="RecA protein, C-terminal domain"/>
    <property type="match status" value="1"/>
</dbReference>
<protein>
    <submittedName>
        <fullName evidence="8">DNA recombination/repair protein RecA</fullName>
    </submittedName>
</protein>
<reference evidence="8" key="1">
    <citation type="submission" date="2017-11" db="EMBL/GenBank/DDBJ databases">
        <title>The sensing device of the deep-sea amphipod.</title>
        <authorList>
            <person name="Kobayashi H."/>
            <person name="Nagahama T."/>
            <person name="Arai W."/>
            <person name="Sasagawa Y."/>
            <person name="Umeda M."/>
            <person name="Hayashi T."/>
            <person name="Nikaido I."/>
            <person name="Watanabe H."/>
            <person name="Oguri K."/>
            <person name="Kitazato H."/>
            <person name="Fujioka K."/>
            <person name="Kido Y."/>
            <person name="Takami H."/>
        </authorList>
    </citation>
    <scope>NUCLEOTIDE SEQUENCE</scope>
    <source>
        <tissue evidence="8">Whole body</tissue>
    </source>
</reference>
<evidence type="ECO:0000256" key="4">
    <source>
        <dbReference type="ARBA" id="ARBA00023125"/>
    </source>
</evidence>
<comment type="similarity">
    <text evidence="1">Belongs to the RecA family.</text>
</comment>
<dbReference type="InterPro" id="IPR013765">
    <property type="entry name" value="DNA_recomb/repair_RecA"/>
</dbReference>
<dbReference type="InterPro" id="IPR049428">
    <property type="entry name" value="RecA-like_N"/>
</dbReference>
<feature type="region of interest" description="Disordered" evidence="6">
    <location>
        <begin position="225"/>
        <end position="260"/>
    </location>
</feature>
<sequence>MKLGVNLDDLLICQPNNGEEALDVADNLIRGGIDVIVVDSVAALVPKAEIAGEVGDHHIALQARLMSQACRILTATMANAGTLVIFINQIRHKVGIIFGSPEVTTGGMALKFYSSIRLEIRKSGMIKDGDELVGHTIRVKVVKNKLASPFKTATFDMMFGEGISRIGEILDLSASQGHLKKSGAWYSYKDRNFAQGREKAKLYLKKNVEMMAELEQKILQTFKEEKDSKIKSKEGGLESDDDFSEDSSAEPSIPPSTAKK</sequence>
<dbReference type="Gene3D" id="3.40.50.300">
    <property type="entry name" value="P-loop containing nucleotide triphosphate hydrolases"/>
    <property type="match status" value="1"/>
</dbReference>
<dbReference type="AlphaFoldDB" id="A0A6A7G8N8"/>
<dbReference type="InterPro" id="IPR020584">
    <property type="entry name" value="DNA_recomb/repair_RecA_CS"/>
</dbReference>
<dbReference type="InterPro" id="IPR020587">
    <property type="entry name" value="RecA_monomer-monomer_interface"/>
</dbReference>
<evidence type="ECO:0000256" key="2">
    <source>
        <dbReference type="ARBA" id="ARBA00022741"/>
    </source>
</evidence>
<keyword evidence="4" id="KW-0238">DNA-binding</keyword>